<dbReference type="PANTHER" id="PTHR11373">
    <property type="entry name" value="DEOXYNUCLEOSIDE TRIPHOSPHATE TRIPHOSPHOHYDROLASE"/>
    <property type="match status" value="1"/>
</dbReference>
<evidence type="ECO:0000313" key="6">
    <source>
        <dbReference type="Proteomes" id="UP000759298"/>
    </source>
</evidence>
<evidence type="ECO:0000259" key="4">
    <source>
        <dbReference type="PROSITE" id="PS51831"/>
    </source>
</evidence>
<dbReference type="NCBIfam" id="NF002326">
    <property type="entry name" value="PRK01286.1-1"/>
    <property type="match status" value="1"/>
</dbReference>
<dbReference type="Pfam" id="PF13286">
    <property type="entry name" value="HD_assoc"/>
    <property type="match status" value="1"/>
</dbReference>
<dbReference type="InterPro" id="IPR050135">
    <property type="entry name" value="dGTPase-like"/>
</dbReference>
<dbReference type="InterPro" id="IPR026875">
    <property type="entry name" value="PHydrolase_assoc_dom"/>
</dbReference>
<dbReference type="CDD" id="cd00077">
    <property type="entry name" value="HDc"/>
    <property type="match status" value="1"/>
</dbReference>
<keyword evidence="1 2" id="KW-0378">Hydrolase</keyword>
<comment type="similarity">
    <text evidence="2">Belongs to the dGTPase family. Type 2 subfamily.</text>
</comment>
<sequence>MENSAVIERPVDRSHLAADPARSRGREFPGTTDESRGPRSAFQRDRDRIIHSIAFRRLRSKTQVFVAPEGDHYRTRLTHSLEVAQIGRVIARSLGLDEDLTEALCLAHDIGHPPFGHAGEDALDAALADAGGFDHNAQTLRTLMRLESPYCTHEGLNLSWEVLEGLAKHNGPVENPHWALAALDDAFPLDLHQWPSLEAQVAAVADDIAYDNHDIDDGLRAGFLELDDLLTLDFIADQWREVERRFPHAPRDRQLRELVRGQIGWMVNDVLAHTRASTEGLDDPSQIARAGRQLAGFSPALHAAERRLKAFMYAKLYYHPEQTATADKAHAVIEQLWHAYCEDPARMGSEWADGLPAQEPHRSRHIADYIAGMSDRFALERIREITGNAPDDLSNV</sequence>
<dbReference type="EMBL" id="JAHWXP010000001">
    <property type="protein sequence ID" value="MBY8336341.1"/>
    <property type="molecule type" value="Genomic_DNA"/>
</dbReference>
<dbReference type="InterPro" id="IPR003607">
    <property type="entry name" value="HD/PDEase_dom"/>
</dbReference>
<proteinExistence type="inferred from homology"/>
<evidence type="ECO:0000256" key="1">
    <source>
        <dbReference type="ARBA" id="ARBA00022801"/>
    </source>
</evidence>
<dbReference type="InterPro" id="IPR006261">
    <property type="entry name" value="dGTPase"/>
</dbReference>
<feature type="domain" description="HD" evidence="4">
    <location>
        <begin position="76"/>
        <end position="211"/>
    </location>
</feature>
<dbReference type="PANTHER" id="PTHR11373:SF43">
    <property type="entry name" value="DEOXYGUANOSINETRIPHOSPHATE TRIPHOSPHOHYDROLASE-LIKE PROTEIN"/>
    <property type="match status" value="1"/>
</dbReference>
<dbReference type="Gene3D" id="1.10.3210.10">
    <property type="entry name" value="Hypothetical protein af1432"/>
    <property type="match status" value="1"/>
</dbReference>
<dbReference type="Proteomes" id="UP000759298">
    <property type="component" value="Unassembled WGS sequence"/>
</dbReference>
<dbReference type="InterPro" id="IPR023023">
    <property type="entry name" value="dNTPase_2"/>
</dbReference>
<evidence type="ECO:0000256" key="2">
    <source>
        <dbReference type="HAMAP-Rule" id="MF_01212"/>
    </source>
</evidence>
<comment type="caution">
    <text evidence="5">The sequence shown here is derived from an EMBL/GenBank/DDBJ whole genome shotgun (WGS) entry which is preliminary data.</text>
</comment>
<evidence type="ECO:0000256" key="3">
    <source>
        <dbReference type="SAM" id="MobiDB-lite"/>
    </source>
</evidence>
<keyword evidence="6" id="KW-1185">Reference proteome</keyword>
<organism evidence="5 6">
    <name type="scientific">Alteriqipengyuania abyssalis</name>
    <dbReference type="NCBI Taxonomy" id="2860200"/>
    <lineage>
        <taxon>Bacteria</taxon>
        <taxon>Pseudomonadati</taxon>
        <taxon>Pseudomonadota</taxon>
        <taxon>Alphaproteobacteria</taxon>
        <taxon>Sphingomonadales</taxon>
        <taxon>Erythrobacteraceae</taxon>
        <taxon>Alteriqipengyuania</taxon>
    </lineage>
</organism>
<accession>A0ABS7PBG8</accession>
<feature type="compositionally biased region" description="Basic and acidic residues" evidence="3">
    <location>
        <begin position="9"/>
        <end position="43"/>
    </location>
</feature>
<dbReference type="HAMAP" id="MF_01212">
    <property type="entry name" value="dGTPase_type2"/>
    <property type="match status" value="1"/>
</dbReference>
<dbReference type="SUPFAM" id="SSF109604">
    <property type="entry name" value="HD-domain/PDEase-like"/>
    <property type="match status" value="1"/>
</dbReference>
<dbReference type="PROSITE" id="PS51831">
    <property type="entry name" value="HD"/>
    <property type="match status" value="1"/>
</dbReference>
<dbReference type="NCBIfam" id="TIGR01353">
    <property type="entry name" value="dGTP_triPase"/>
    <property type="match status" value="1"/>
</dbReference>
<reference evidence="5 6" key="1">
    <citation type="submission" date="2021-07" db="EMBL/GenBank/DDBJ databases">
        <title>Alteriqipengyuania abyssalis NZ-12B nov, sp.nov isolated from deep sea sponge in pacific ocean.</title>
        <authorList>
            <person name="Tareen S."/>
            <person name="Wink J."/>
        </authorList>
    </citation>
    <scope>NUCLEOTIDE SEQUENCE [LARGE SCALE GENOMIC DNA]</scope>
    <source>
        <strain evidence="5 6">NZ-12B</strain>
    </source>
</reference>
<dbReference type="SMART" id="SM00471">
    <property type="entry name" value="HDc"/>
    <property type="match status" value="1"/>
</dbReference>
<evidence type="ECO:0000313" key="5">
    <source>
        <dbReference type="EMBL" id="MBY8336341.1"/>
    </source>
</evidence>
<feature type="region of interest" description="Disordered" evidence="3">
    <location>
        <begin position="1"/>
        <end position="43"/>
    </location>
</feature>
<dbReference type="InterPro" id="IPR006674">
    <property type="entry name" value="HD_domain"/>
</dbReference>
<name>A0ABS7PBG8_9SPHN</name>
<dbReference type="Pfam" id="PF01966">
    <property type="entry name" value="HD"/>
    <property type="match status" value="1"/>
</dbReference>
<gene>
    <name evidence="5" type="ORF">KYN89_04710</name>
</gene>
<protein>
    <recommendedName>
        <fullName evidence="2">Deoxyguanosinetriphosphate triphosphohydrolase-like protein</fullName>
    </recommendedName>
</protein>